<reference evidence="1 2" key="1">
    <citation type="submission" date="2021-01" db="EMBL/GenBank/DDBJ databases">
        <title>Genomic Encyclopedia of Type Strains, Phase IV (KMG-IV): sequencing the most valuable type-strain genomes for metagenomic binning, comparative biology and taxonomic classification.</title>
        <authorList>
            <person name="Goeker M."/>
        </authorList>
    </citation>
    <scope>NUCLEOTIDE SEQUENCE [LARGE SCALE GENOMIC DNA]</scope>
    <source>
        <strain evidence="1 2">DSM 25879</strain>
    </source>
</reference>
<evidence type="ECO:0000313" key="1">
    <source>
        <dbReference type="EMBL" id="MBM7620792.1"/>
    </source>
</evidence>
<dbReference type="RefSeq" id="WP_204416842.1">
    <property type="nucleotide sequence ID" value="NZ_JAFBED010000005.1"/>
</dbReference>
<name>A0ABS2P2D9_9BACI</name>
<protein>
    <recommendedName>
        <fullName evidence="3">ATP-grasp domain-containing protein</fullName>
    </recommendedName>
</protein>
<dbReference type="Pfam" id="PF14398">
    <property type="entry name" value="ATPgrasp_YheCD"/>
    <property type="match status" value="1"/>
</dbReference>
<proteinExistence type="predicted"/>
<dbReference type="InterPro" id="IPR026838">
    <property type="entry name" value="YheC/D"/>
</dbReference>
<dbReference type="SUPFAM" id="SSF56059">
    <property type="entry name" value="Glutathione synthetase ATP-binding domain-like"/>
    <property type="match status" value="1"/>
</dbReference>
<dbReference type="EMBL" id="JAFBED010000005">
    <property type="protein sequence ID" value="MBM7620792.1"/>
    <property type="molecule type" value="Genomic_DNA"/>
</dbReference>
<gene>
    <name evidence="1" type="ORF">JOC95_002647</name>
</gene>
<keyword evidence="2" id="KW-1185">Reference proteome</keyword>
<evidence type="ECO:0000313" key="2">
    <source>
        <dbReference type="Proteomes" id="UP000737402"/>
    </source>
</evidence>
<organism evidence="1 2">
    <name type="scientific">Sutcliffiella tianshenii</name>
    <dbReference type="NCBI Taxonomy" id="1463404"/>
    <lineage>
        <taxon>Bacteria</taxon>
        <taxon>Bacillati</taxon>
        <taxon>Bacillota</taxon>
        <taxon>Bacilli</taxon>
        <taxon>Bacillales</taxon>
        <taxon>Bacillaceae</taxon>
        <taxon>Sutcliffiella</taxon>
    </lineage>
</organism>
<comment type="caution">
    <text evidence="1">The sequence shown here is derived from an EMBL/GenBank/DDBJ whole genome shotgun (WGS) entry which is preliminary data.</text>
</comment>
<evidence type="ECO:0008006" key="3">
    <source>
        <dbReference type="Google" id="ProtNLM"/>
    </source>
</evidence>
<dbReference type="Proteomes" id="UP000737402">
    <property type="component" value="Unassembled WGS sequence"/>
</dbReference>
<accession>A0ABS2P2D9</accession>
<sequence length="396" mass="45226">MKQLYYDLKEKSWYHTDQGKEKIFLGKFFTVPHKDSHPREYQSFHFQVAENKAGPLVGIMASPKKEGFIGNIGLFKRLQLSLARKGGNSIVFTPDQLSDDGMDGFCFLPAHRNWIKMKAPLPDIIYNRLISHEDEVKHLEKVQNLADLYDIPIFNPCFFDKWELYLQLKSHQELAPFLPRTSLLNEENLAEFLQTYKEVYIKKRKSKKGIGLSYISNNGHSYILKTTSAKTLLFPSIKKLYQYFCKDGPAHSYIIQEAIATLPFEGRKFDYRILAHANEQDFDTTGIGVRVATKQQVTTHVPAGGSIVSLEDLPFELDVPAIRKLISLCGKHLSTFYDNLGEFSADIGVTPDGKLFLFELNAKPMDFDEPEIKTASIEKLTDLFIAKSNKKKENVV</sequence>